<dbReference type="GO" id="GO:0005730">
    <property type="term" value="C:nucleolus"/>
    <property type="evidence" value="ECO:0007669"/>
    <property type="project" value="UniProtKB-SubCell"/>
</dbReference>
<comment type="subcellular location">
    <subcellularLocation>
        <location evidence="1">Nucleus</location>
        <location evidence="1">Nucleolus</location>
    </subcellularLocation>
</comment>
<sequence length="342" mass="39092">MATKFNIHQTIEALLAFTKQAKKQKSGEAKEILLADENDQFEIQVSVWIVGGTRTKTVPIQLPHNMYQKDRDALLFVKDIEKKRPEFTEQHFKDLLSDKDVEGVSKVMPIRVLKREYRPFEARRNLARSYDLFLTDVKILGCLSDHLGKEFYKRNKYPVAVDLDKKDLNKEISRAISAAYINLSNKGSCSSVHIAHTGMSTQDIGENVEKAINTIGEKIHGGWDNIKTIHLRTNSSVSLPVYTNLIRPDWDLSKTTPHDLKNEDLDNLQLQLKLEATEKVKSLRKKRGLHPSEPLKLKKPKTGILFNAKPMTGLTRKEKKAATKTMTPRQKRAQSKLREEIV</sequence>
<evidence type="ECO:0000256" key="1">
    <source>
        <dbReference type="ARBA" id="ARBA00004604"/>
    </source>
</evidence>
<evidence type="ECO:0000256" key="9">
    <source>
        <dbReference type="ARBA" id="ARBA00061550"/>
    </source>
</evidence>
<evidence type="ECO:0000256" key="11">
    <source>
        <dbReference type="SAM" id="MobiDB-lite"/>
    </source>
</evidence>
<keyword evidence="13" id="KW-1185">Reference proteome</keyword>
<evidence type="ECO:0000256" key="6">
    <source>
        <dbReference type="ARBA" id="ARBA00023054"/>
    </source>
</evidence>
<protein>
    <recommendedName>
        <fullName evidence="10">Ribosomal L1 domain-containing protein 1</fullName>
    </recommendedName>
</protein>
<evidence type="ECO:0000313" key="13">
    <source>
        <dbReference type="Proteomes" id="UP000230750"/>
    </source>
</evidence>
<dbReference type="CDD" id="cd00403">
    <property type="entry name" value="Ribosomal_L1"/>
    <property type="match status" value="1"/>
</dbReference>
<dbReference type="PANTHER" id="PTHR23105">
    <property type="entry name" value="RIBOSOMAL PROTEIN L7AE FAMILY MEMBER"/>
    <property type="match status" value="1"/>
</dbReference>
<dbReference type="InterPro" id="IPR050257">
    <property type="entry name" value="eL8/uL1-like"/>
</dbReference>
<dbReference type="Pfam" id="PF00687">
    <property type="entry name" value="Ribosomal_L1"/>
    <property type="match status" value="1"/>
</dbReference>
<dbReference type="InterPro" id="IPR016095">
    <property type="entry name" value="Ribosomal_uL1_3-a/b-sand"/>
</dbReference>
<keyword evidence="7" id="KW-0539">Nucleus</keyword>
<dbReference type="AlphaFoldDB" id="A0A2G8K9F1"/>
<dbReference type="Gene3D" id="3.40.50.790">
    <property type="match status" value="1"/>
</dbReference>
<keyword evidence="4" id="KW-0832">Ubl conjugation</keyword>
<name>A0A2G8K9F1_STIJA</name>
<dbReference type="STRING" id="307972.A0A2G8K9F1"/>
<dbReference type="Gene3D" id="3.30.190.20">
    <property type="match status" value="1"/>
</dbReference>
<reference evidence="12 13" key="1">
    <citation type="journal article" date="2017" name="PLoS Biol.">
        <title>The sea cucumber genome provides insights into morphological evolution and visceral regeneration.</title>
        <authorList>
            <person name="Zhang X."/>
            <person name="Sun L."/>
            <person name="Yuan J."/>
            <person name="Sun Y."/>
            <person name="Gao Y."/>
            <person name="Zhang L."/>
            <person name="Li S."/>
            <person name="Dai H."/>
            <person name="Hamel J.F."/>
            <person name="Liu C."/>
            <person name="Yu Y."/>
            <person name="Liu S."/>
            <person name="Lin W."/>
            <person name="Guo K."/>
            <person name="Jin S."/>
            <person name="Xu P."/>
            <person name="Storey K.B."/>
            <person name="Huan P."/>
            <person name="Zhang T."/>
            <person name="Zhou Y."/>
            <person name="Zhang J."/>
            <person name="Lin C."/>
            <person name="Li X."/>
            <person name="Xing L."/>
            <person name="Huo D."/>
            <person name="Sun M."/>
            <person name="Wang L."/>
            <person name="Mercier A."/>
            <person name="Li F."/>
            <person name="Yang H."/>
            <person name="Xiang J."/>
        </authorList>
    </citation>
    <scope>NUCLEOTIDE SEQUENCE [LARGE SCALE GENOMIC DNA]</scope>
    <source>
        <strain evidence="12">Shaxun</strain>
        <tissue evidence="12">Muscle</tissue>
    </source>
</reference>
<dbReference type="FunFam" id="3.40.50.790:FF:000004">
    <property type="entry name" value="Ribosomal L1 domain-containing 1-like 1"/>
    <property type="match status" value="1"/>
</dbReference>
<dbReference type="InterPro" id="IPR023674">
    <property type="entry name" value="Ribosomal_uL1-like"/>
</dbReference>
<evidence type="ECO:0000256" key="2">
    <source>
        <dbReference type="ARBA" id="ARBA00022499"/>
    </source>
</evidence>
<feature type="region of interest" description="Disordered" evidence="11">
    <location>
        <begin position="313"/>
        <end position="342"/>
    </location>
</feature>
<dbReference type="GO" id="GO:0003723">
    <property type="term" value="F:RNA binding"/>
    <property type="evidence" value="ECO:0007669"/>
    <property type="project" value="InterPro"/>
</dbReference>
<gene>
    <name evidence="12" type="ORF">BSL78_18520</name>
</gene>
<dbReference type="OrthoDB" id="10251727at2759"/>
<evidence type="ECO:0000256" key="7">
    <source>
        <dbReference type="ARBA" id="ARBA00023242"/>
    </source>
</evidence>
<keyword evidence="3" id="KW-0597">Phosphoprotein</keyword>
<comment type="function">
    <text evidence="8">Regulates cellular senescence through inhibition of PTEN translation. Acts as a pro-apoptotic regulator in response to DNA damage.</text>
</comment>
<organism evidence="12 13">
    <name type="scientific">Stichopus japonicus</name>
    <name type="common">Sea cucumber</name>
    <dbReference type="NCBI Taxonomy" id="307972"/>
    <lineage>
        <taxon>Eukaryota</taxon>
        <taxon>Metazoa</taxon>
        <taxon>Echinodermata</taxon>
        <taxon>Eleutherozoa</taxon>
        <taxon>Echinozoa</taxon>
        <taxon>Holothuroidea</taxon>
        <taxon>Aspidochirotacea</taxon>
        <taxon>Aspidochirotida</taxon>
        <taxon>Stichopodidae</taxon>
        <taxon>Apostichopus</taxon>
    </lineage>
</organism>
<proteinExistence type="inferred from homology"/>
<dbReference type="SUPFAM" id="SSF56808">
    <property type="entry name" value="Ribosomal protein L1"/>
    <property type="match status" value="1"/>
</dbReference>
<keyword evidence="6" id="KW-0175">Coiled coil</keyword>
<dbReference type="Proteomes" id="UP000230750">
    <property type="component" value="Unassembled WGS sequence"/>
</dbReference>
<evidence type="ECO:0000313" key="12">
    <source>
        <dbReference type="EMBL" id="PIK44599.1"/>
    </source>
</evidence>
<comment type="similarity">
    <text evidence="9">Belongs to the universal ribosomal protein uL1 family. Highly divergent.</text>
</comment>
<accession>A0A2G8K9F1</accession>
<evidence type="ECO:0000256" key="3">
    <source>
        <dbReference type="ARBA" id="ARBA00022553"/>
    </source>
</evidence>
<evidence type="ECO:0000256" key="8">
    <source>
        <dbReference type="ARBA" id="ARBA00054167"/>
    </source>
</evidence>
<dbReference type="InterPro" id="IPR028364">
    <property type="entry name" value="Ribosomal_uL1/biogenesis"/>
</dbReference>
<evidence type="ECO:0000256" key="10">
    <source>
        <dbReference type="ARBA" id="ARBA00070787"/>
    </source>
</evidence>
<comment type="caution">
    <text evidence="12">The sequence shown here is derived from an EMBL/GenBank/DDBJ whole genome shotgun (WGS) entry which is preliminary data.</text>
</comment>
<evidence type="ECO:0000256" key="4">
    <source>
        <dbReference type="ARBA" id="ARBA00022843"/>
    </source>
</evidence>
<keyword evidence="2" id="KW-1017">Isopeptide bond</keyword>
<dbReference type="EMBL" id="MRZV01000766">
    <property type="protein sequence ID" value="PIK44599.1"/>
    <property type="molecule type" value="Genomic_DNA"/>
</dbReference>
<evidence type="ECO:0000256" key="5">
    <source>
        <dbReference type="ARBA" id="ARBA00022990"/>
    </source>
</evidence>
<keyword evidence="5" id="KW-0007">Acetylation</keyword>